<name>A0A1R2BZF6_9CILI</name>
<accession>A0A1R2BZF6</accession>
<dbReference type="EMBL" id="MPUH01000350">
    <property type="protein sequence ID" value="OMJ82173.1"/>
    <property type="molecule type" value="Genomic_DNA"/>
</dbReference>
<protein>
    <submittedName>
        <fullName evidence="1">Uncharacterized protein</fullName>
    </submittedName>
</protein>
<sequence length="139" mass="16937">MRRKKRYGVYSNHTIKRCFCFRGYCDKCKGTCKTLIPGDIDPAYNWHFGKDMSVRTSFNKIHHNGFGSLYPGRKFVMYEKNHGFKYRYLKYEAYLRLQERKKTKRENLKSEMMEIMIQERIEYDVKRKENFFEAHLSSN</sequence>
<evidence type="ECO:0000313" key="2">
    <source>
        <dbReference type="Proteomes" id="UP000187209"/>
    </source>
</evidence>
<keyword evidence="2" id="KW-1185">Reference proteome</keyword>
<organism evidence="1 2">
    <name type="scientific">Stentor coeruleus</name>
    <dbReference type="NCBI Taxonomy" id="5963"/>
    <lineage>
        <taxon>Eukaryota</taxon>
        <taxon>Sar</taxon>
        <taxon>Alveolata</taxon>
        <taxon>Ciliophora</taxon>
        <taxon>Postciliodesmatophora</taxon>
        <taxon>Heterotrichea</taxon>
        <taxon>Heterotrichida</taxon>
        <taxon>Stentoridae</taxon>
        <taxon>Stentor</taxon>
    </lineage>
</organism>
<reference evidence="1 2" key="1">
    <citation type="submission" date="2016-11" db="EMBL/GenBank/DDBJ databases">
        <title>The macronuclear genome of Stentor coeruleus: a giant cell with tiny introns.</title>
        <authorList>
            <person name="Slabodnick M."/>
            <person name="Ruby J.G."/>
            <person name="Reiff S.B."/>
            <person name="Swart E.C."/>
            <person name="Gosai S."/>
            <person name="Prabakaran S."/>
            <person name="Witkowska E."/>
            <person name="Larue G.E."/>
            <person name="Fisher S."/>
            <person name="Freeman R.M."/>
            <person name="Gunawardena J."/>
            <person name="Chu W."/>
            <person name="Stover N.A."/>
            <person name="Gregory B.D."/>
            <person name="Nowacki M."/>
            <person name="Derisi J."/>
            <person name="Roy S.W."/>
            <person name="Marshall W.F."/>
            <person name="Sood P."/>
        </authorList>
    </citation>
    <scope>NUCLEOTIDE SEQUENCE [LARGE SCALE GENOMIC DNA]</scope>
    <source>
        <strain evidence="1">WM001</strain>
    </source>
</reference>
<comment type="caution">
    <text evidence="1">The sequence shown here is derived from an EMBL/GenBank/DDBJ whole genome shotgun (WGS) entry which is preliminary data.</text>
</comment>
<gene>
    <name evidence="1" type="ORF">SteCoe_17192</name>
</gene>
<dbReference type="Proteomes" id="UP000187209">
    <property type="component" value="Unassembled WGS sequence"/>
</dbReference>
<dbReference type="AlphaFoldDB" id="A0A1R2BZF6"/>
<proteinExistence type="predicted"/>
<evidence type="ECO:0000313" key="1">
    <source>
        <dbReference type="EMBL" id="OMJ82173.1"/>
    </source>
</evidence>